<accession>A0A0A7GJN0</accession>
<dbReference type="STRING" id="565033.GACE_2109"/>
<dbReference type="AlphaFoldDB" id="A0A0A7GJN0"/>
<reference evidence="1 2" key="1">
    <citation type="journal article" date="2015" name="Appl. Environ. Microbiol.">
        <title>The Geoglobus acetivorans genome: Fe(III) reduction, acetate utilization, autotrophic growth, and degradation of aromatic compounds in a hyperthermophilic archaeon.</title>
        <authorList>
            <person name="Mardanov A.V."/>
            <person name="Slododkina G.B."/>
            <person name="Slobodkin A.I."/>
            <person name="Beletsky A.V."/>
            <person name="Gavrilov S.N."/>
            <person name="Kublanov I.V."/>
            <person name="Bonch-Osmolovskaya E.A."/>
            <person name="Skryabin K.G."/>
            <person name="Ravin N.V."/>
        </authorList>
    </citation>
    <scope>NUCLEOTIDE SEQUENCE [LARGE SCALE GENOMIC DNA]</scope>
    <source>
        <strain evidence="1 2">SBH6</strain>
    </source>
</reference>
<dbReference type="RefSeq" id="WP_048093244.1">
    <property type="nucleotide sequence ID" value="NZ_CP009552.1"/>
</dbReference>
<gene>
    <name evidence="1" type="ORF">GACE_2109</name>
</gene>
<organism evidence="1 2">
    <name type="scientific">Geoglobus acetivorans</name>
    <dbReference type="NCBI Taxonomy" id="565033"/>
    <lineage>
        <taxon>Archaea</taxon>
        <taxon>Methanobacteriati</taxon>
        <taxon>Methanobacteriota</taxon>
        <taxon>Archaeoglobi</taxon>
        <taxon>Archaeoglobales</taxon>
        <taxon>Archaeoglobaceae</taxon>
        <taxon>Geoglobus</taxon>
    </lineage>
</organism>
<name>A0A0A7GJN0_GEOAI</name>
<dbReference type="EMBL" id="CP009552">
    <property type="protein sequence ID" value="AIY91131.1"/>
    <property type="molecule type" value="Genomic_DNA"/>
</dbReference>
<protein>
    <submittedName>
        <fullName evidence="1">Uncharacterized protein</fullName>
    </submittedName>
</protein>
<sequence>MQFDRWKYYLIYIEEFLEEYWETVDYSEYSRDEPRYEWKSFIKVEECRYVEDAFEIAWDLLNSIDYDHRITFIGIFKGDKMLYDSKDVVRIANEVHQEVTA</sequence>
<evidence type="ECO:0000313" key="1">
    <source>
        <dbReference type="EMBL" id="AIY91131.1"/>
    </source>
</evidence>
<dbReference type="HOGENOM" id="CLU_2379269_0_0_2"/>
<dbReference type="KEGG" id="gac:GACE_2109"/>
<proteinExistence type="predicted"/>
<evidence type="ECO:0000313" key="2">
    <source>
        <dbReference type="Proteomes" id="UP000030624"/>
    </source>
</evidence>
<dbReference type="GeneID" id="24798671"/>
<dbReference type="Proteomes" id="UP000030624">
    <property type="component" value="Chromosome"/>
</dbReference>